<reference evidence="4" key="1">
    <citation type="submission" date="2022-11" db="UniProtKB">
        <authorList>
            <consortium name="WormBaseParasite"/>
        </authorList>
    </citation>
    <scope>IDENTIFICATION</scope>
</reference>
<accession>A0A915DYS1</accession>
<proteinExistence type="predicted"/>
<dbReference type="GO" id="GO:0008270">
    <property type="term" value="F:zinc ion binding"/>
    <property type="evidence" value="ECO:0007669"/>
    <property type="project" value="TreeGrafter"/>
</dbReference>
<dbReference type="Pfam" id="PF17900">
    <property type="entry name" value="Peptidase_M1_N"/>
    <property type="match status" value="1"/>
</dbReference>
<dbReference type="PANTHER" id="PTHR11533">
    <property type="entry name" value="PROTEASE M1 ZINC METALLOPROTEASE"/>
    <property type="match status" value="1"/>
</dbReference>
<dbReference type="InterPro" id="IPR045357">
    <property type="entry name" value="Aminopeptidase_N-like_N"/>
</dbReference>
<evidence type="ECO:0000313" key="3">
    <source>
        <dbReference type="Proteomes" id="UP000887574"/>
    </source>
</evidence>
<dbReference type="GO" id="GO:0042277">
    <property type="term" value="F:peptide binding"/>
    <property type="evidence" value="ECO:0007669"/>
    <property type="project" value="TreeGrafter"/>
</dbReference>
<feature type="region of interest" description="Disordered" evidence="1">
    <location>
        <begin position="29"/>
        <end position="52"/>
    </location>
</feature>
<organism evidence="3 4">
    <name type="scientific">Ditylenchus dipsaci</name>
    <dbReference type="NCBI Taxonomy" id="166011"/>
    <lineage>
        <taxon>Eukaryota</taxon>
        <taxon>Metazoa</taxon>
        <taxon>Ecdysozoa</taxon>
        <taxon>Nematoda</taxon>
        <taxon>Chromadorea</taxon>
        <taxon>Rhabditida</taxon>
        <taxon>Tylenchina</taxon>
        <taxon>Tylenchomorpha</taxon>
        <taxon>Sphaerularioidea</taxon>
        <taxon>Anguinidae</taxon>
        <taxon>Anguininae</taxon>
        <taxon>Ditylenchus</taxon>
    </lineage>
</organism>
<dbReference type="GO" id="GO:0005737">
    <property type="term" value="C:cytoplasm"/>
    <property type="evidence" value="ECO:0007669"/>
    <property type="project" value="TreeGrafter"/>
</dbReference>
<dbReference type="InterPro" id="IPR050344">
    <property type="entry name" value="Peptidase_M1_aminopeptidases"/>
</dbReference>
<dbReference type="SUPFAM" id="SSF63737">
    <property type="entry name" value="Leukotriene A4 hydrolase N-terminal domain"/>
    <property type="match status" value="1"/>
</dbReference>
<dbReference type="PANTHER" id="PTHR11533:SF192">
    <property type="entry name" value="GH"/>
    <property type="match status" value="1"/>
</dbReference>
<keyword evidence="3" id="KW-1185">Reference proteome</keyword>
<dbReference type="GO" id="GO:0016020">
    <property type="term" value="C:membrane"/>
    <property type="evidence" value="ECO:0007669"/>
    <property type="project" value="TreeGrafter"/>
</dbReference>
<protein>
    <submittedName>
        <fullName evidence="4">Aminopeptidase N-like N-terminal domain-containing protein</fullName>
    </submittedName>
</protein>
<dbReference type="GO" id="GO:0043171">
    <property type="term" value="P:peptide catabolic process"/>
    <property type="evidence" value="ECO:0007669"/>
    <property type="project" value="TreeGrafter"/>
</dbReference>
<evidence type="ECO:0000313" key="4">
    <source>
        <dbReference type="WBParaSite" id="jg24892"/>
    </source>
</evidence>
<dbReference type="Gene3D" id="2.60.40.1730">
    <property type="entry name" value="tricorn interacting facor f3 domain"/>
    <property type="match status" value="1"/>
</dbReference>
<name>A0A915DYS1_9BILA</name>
<dbReference type="Proteomes" id="UP000887574">
    <property type="component" value="Unplaced"/>
</dbReference>
<dbReference type="GO" id="GO:0070006">
    <property type="term" value="F:metalloaminopeptidase activity"/>
    <property type="evidence" value="ECO:0007669"/>
    <property type="project" value="TreeGrafter"/>
</dbReference>
<dbReference type="GO" id="GO:0005615">
    <property type="term" value="C:extracellular space"/>
    <property type="evidence" value="ECO:0007669"/>
    <property type="project" value="TreeGrafter"/>
</dbReference>
<feature type="domain" description="Aminopeptidase N-like N-terminal" evidence="2">
    <location>
        <begin position="117"/>
        <end position="226"/>
    </location>
</feature>
<dbReference type="InterPro" id="IPR042097">
    <property type="entry name" value="Aminopeptidase_N-like_N_sf"/>
</dbReference>
<dbReference type="WBParaSite" id="jg24892">
    <property type="protein sequence ID" value="jg24892"/>
    <property type="gene ID" value="jg24892"/>
</dbReference>
<evidence type="ECO:0000259" key="2">
    <source>
        <dbReference type="Pfam" id="PF17900"/>
    </source>
</evidence>
<dbReference type="GO" id="GO:0006508">
    <property type="term" value="P:proteolysis"/>
    <property type="evidence" value="ECO:0007669"/>
    <property type="project" value="TreeGrafter"/>
</dbReference>
<dbReference type="AlphaFoldDB" id="A0A915DYS1"/>
<sequence length="313" mass="34854">MFLDPLIPTFFGAVKIDFQLTRPITSTSSYKNENKRTKRENHTPSAENEDLPLSDTVINETQSGPNVPLDYSPLDGVELKFMSSNLEGFQNVTLKAAGSNRKLLIVDTKFGITEVTFLVAEPVLNMGRYTLIIERFQGIITYEKGVYYRDAGGFPVLGTDLFPNFTSAVFPCLGGPLTKTTLKLTIVHPKDTVAVSNMPQQEPMQSLNDNWKVSKFIQVPNLAAYMLSMAVLPSGVYERTIVSTQLPIYIWTNKIIHRPTLKQDIAKLAEKVYVSIYAMLNEQLPLSNLDVLVMSDYNGTHSFGLITISASSE</sequence>
<evidence type="ECO:0000256" key="1">
    <source>
        <dbReference type="SAM" id="MobiDB-lite"/>
    </source>
</evidence>